<comment type="caution">
    <text evidence="1">The sequence shown here is derived from an EMBL/GenBank/DDBJ whole genome shotgun (WGS) entry which is preliminary data.</text>
</comment>
<dbReference type="Gene3D" id="2.60.40.3110">
    <property type="match status" value="1"/>
</dbReference>
<name>A0A2T3M766_9GAMM</name>
<reference evidence="1 2" key="1">
    <citation type="submission" date="2018-01" db="EMBL/GenBank/DDBJ databases">
        <title>Whole genome sequencing of Histamine producing bacteria.</title>
        <authorList>
            <person name="Butler K."/>
        </authorList>
    </citation>
    <scope>NUCLEOTIDE SEQUENCE [LARGE SCALE GENOMIC DNA]</scope>
    <source>
        <strain evidence="1 2">NCIMB 13481</strain>
    </source>
</reference>
<protein>
    <submittedName>
        <fullName evidence="1">Uncharacterized protein</fullName>
    </submittedName>
</protein>
<gene>
    <name evidence="1" type="ORF">C9I88_20070</name>
</gene>
<dbReference type="PANTHER" id="PTHR30451">
    <property type="entry name" value="OUTER MEMBRANE USHER PROTEIN"/>
    <property type="match status" value="1"/>
</dbReference>
<dbReference type="InterPro" id="IPR000015">
    <property type="entry name" value="Fimb_usher"/>
</dbReference>
<dbReference type="GO" id="GO:0015473">
    <property type="term" value="F:fimbrial usher porin activity"/>
    <property type="evidence" value="ECO:0007669"/>
    <property type="project" value="InterPro"/>
</dbReference>
<dbReference type="AlphaFoldDB" id="A0A2T3M766"/>
<evidence type="ECO:0000313" key="2">
    <source>
        <dbReference type="Proteomes" id="UP000241954"/>
    </source>
</evidence>
<organism evidence="1 2">
    <name type="scientific">Photobacterium iliopiscarium</name>
    <dbReference type="NCBI Taxonomy" id="56192"/>
    <lineage>
        <taxon>Bacteria</taxon>
        <taxon>Pseudomonadati</taxon>
        <taxon>Pseudomonadota</taxon>
        <taxon>Gammaproteobacteria</taxon>
        <taxon>Vibrionales</taxon>
        <taxon>Vibrionaceae</taxon>
        <taxon>Photobacterium</taxon>
    </lineage>
</organism>
<dbReference type="GO" id="GO:0009279">
    <property type="term" value="C:cell outer membrane"/>
    <property type="evidence" value="ECO:0007669"/>
    <property type="project" value="TreeGrafter"/>
</dbReference>
<dbReference type="Proteomes" id="UP000241954">
    <property type="component" value="Unassembled WGS sequence"/>
</dbReference>
<proteinExistence type="predicted"/>
<dbReference type="GO" id="GO:0009297">
    <property type="term" value="P:pilus assembly"/>
    <property type="evidence" value="ECO:0007669"/>
    <property type="project" value="InterPro"/>
</dbReference>
<evidence type="ECO:0000313" key="1">
    <source>
        <dbReference type="EMBL" id="PSV87982.1"/>
    </source>
</evidence>
<dbReference type="PANTHER" id="PTHR30451:SF21">
    <property type="entry name" value="FIMBRIAL USHER DOMAIN-CONTAINING PROTEIN YDET-RELATED"/>
    <property type="match status" value="1"/>
</dbReference>
<dbReference type="Pfam" id="PF00577">
    <property type="entry name" value="Usher"/>
    <property type="match status" value="2"/>
</dbReference>
<dbReference type="RefSeq" id="WP_107238170.1">
    <property type="nucleotide sequence ID" value="NZ_PYLW01000045.1"/>
</dbReference>
<accession>A0A2T3M766</accession>
<sequence length="709" mass="80055">MKVILLLVSLFPNESIAEYDLAAIKSLGGDEHLFNMINGDKINGSVPYEIIINNDSYGDVIITEPENLSSNNELVRLLNEVVNYSELNESDKKNISINDDAITHKVNIIIPNFLLEKHKSKKSISAFIVNYRYNSSYTNDYSYNGIFNTKFLSNGFSINNNFYLSDKVKELKSSYIEYVSEDLKRHLVGDSYLKDSMFSGISFFGYQVTPYKSAIKIIGGFKDEYYFASTASLVQVVQDDNVIFSTEVPAGKFYLPNLELNSSGPAYIRITGSDGRIITYPYVINDVNILIDNDWSSFAIGYEKNSNKYFISYSYSKNPYSIGFLLGENTLNLAADWRFGNKNLLFETTNKFSLLNGVGFVSSSSLTKKINRDDYFLISHYLSTEYNTFDVDFSNEHYVNLNYSGYFQAIKTRYKIGLNYDFINSRDRYQITFGRNFKYFNVFLSGSYSSDINIGLNVNIPISSDSSISSYSTYSNKSYTSNFNFSGRLNNDIQYNIGANHGDKKSDLYLKGNINSDIAEISLSSLIRESSNYYSVGVAGSVVLSKQGGHLTSNIVSDTFSIINVDNDSNEKIRGRGYTIGSENKQIIKNLHPYKENKVSIVLENKKGNVKSSIYKTINPSFGNVYFSDFKVKNSELYIFQILINNKSPDFGAMITNSKGGYLGQIGMDGFFALDKKEDSVIIFSKNKQCNIVINNILKDVVNKIEDVC</sequence>
<dbReference type="EMBL" id="PYLW01000045">
    <property type="protein sequence ID" value="PSV87982.1"/>
    <property type="molecule type" value="Genomic_DNA"/>
</dbReference>